<keyword evidence="11" id="KW-0325">Glycoprotein</keyword>
<keyword evidence="7" id="KW-1133">Transmembrane helix</keyword>
<reference evidence="16" key="2">
    <citation type="submission" date="2020-10" db="UniProtKB">
        <authorList>
            <consortium name="WormBaseParasite"/>
        </authorList>
    </citation>
    <scope>IDENTIFICATION</scope>
</reference>
<dbReference type="GO" id="GO:0016477">
    <property type="term" value="P:cell migration"/>
    <property type="evidence" value="ECO:0007669"/>
    <property type="project" value="TreeGrafter"/>
</dbReference>
<dbReference type="GO" id="GO:0098609">
    <property type="term" value="P:cell-cell adhesion"/>
    <property type="evidence" value="ECO:0007669"/>
    <property type="project" value="TreeGrafter"/>
</dbReference>
<evidence type="ECO:0000313" key="16">
    <source>
        <dbReference type="WBParaSite" id="Pan_g851.t2"/>
    </source>
</evidence>
<dbReference type="InterPro" id="IPR057073">
    <property type="entry name" value="EGF_integrin_2"/>
</dbReference>
<evidence type="ECO:0000256" key="8">
    <source>
        <dbReference type="ARBA" id="ARBA00023037"/>
    </source>
</evidence>
<evidence type="ECO:0000256" key="12">
    <source>
        <dbReference type="SAM" id="MobiDB-lite"/>
    </source>
</evidence>
<dbReference type="GO" id="GO:0005178">
    <property type="term" value="F:integrin binding"/>
    <property type="evidence" value="ECO:0007669"/>
    <property type="project" value="TreeGrafter"/>
</dbReference>
<dbReference type="SUPFAM" id="SSF103575">
    <property type="entry name" value="Plexin repeat"/>
    <property type="match status" value="1"/>
</dbReference>
<evidence type="ECO:0000256" key="3">
    <source>
        <dbReference type="ARBA" id="ARBA00022536"/>
    </source>
</evidence>
<feature type="compositionally biased region" description="Basic and acidic residues" evidence="12">
    <location>
        <begin position="419"/>
        <end position="431"/>
    </location>
</feature>
<dbReference type="Proteomes" id="UP000492821">
    <property type="component" value="Unassembled WGS sequence"/>
</dbReference>
<dbReference type="PROSITE" id="PS00243">
    <property type="entry name" value="I_EGF_1"/>
    <property type="match status" value="1"/>
</dbReference>
<dbReference type="AlphaFoldDB" id="A0A7E4W9D7"/>
<comment type="subcellular location">
    <subcellularLocation>
        <location evidence="1">Membrane</location>
        <topology evidence="1">Single-pass type I membrane protein</topology>
    </subcellularLocation>
</comment>
<evidence type="ECO:0000256" key="9">
    <source>
        <dbReference type="ARBA" id="ARBA00023136"/>
    </source>
</evidence>
<dbReference type="InterPro" id="IPR015812">
    <property type="entry name" value="Integrin_bsu"/>
</dbReference>
<keyword evidence="6" id="KW-0677">Repeat</keyword>
<dbReference type="InterPro" id="IPR032695">
    <property type="entry name" value="Integrin_dom_sf"/>
</dbReference>
<dbReference type="Gene3D" id="2.60.40.1510">
    <property type="entry name" value="ntegrin, alpha v. Chain A, domain 3"/>
    <property type="match status" value="1"/>
</dbReference>
<feature type="region of interest" description="Disordered" evidence="12">
    <location>
        <begin position="419"/>
        <end position="468"/>
    </location>
</feature>
<dbReference type="FunFam" id="2.10.25.10:FF:000036">
    <property type="entry name" value="Integrin beta"/>
    <property type="match status" value="1"/>
</dbReference>
<evidence type="ECO:0000313" key="15">
    <source>
        <dbReference type="Proteomes" id="UP000492821"/>
    </source>
</evidence>
<comment type="similarity">
    <text evidence="2">Belongs to the integrin beta chain family.</text>
</comment>
<dbReference type="SMART" id="SM00187">
    <property type="entry name" value="INB"/>
    <property type="match status" value="1"/>
</dbReference>
<keyword evidence="5 13" id="KW-0732">Signal</keyword>
<proteinExistence type="inferred from homology"/>
<keyword evidence="8" id="KW-0401">Integrin</keyword>
<keyword evidence="4" id="KW-0812">Transmembrane</keyword>
<feature type="signal peptide" evidence="13">
    <location>
        <begin position="1"/>
        <end position="24"/>
    </location>
</feature>
<dbReference type="GO" id="GO:0007160">
    <property type="term" value="P:cell-matrix adhesion"/>
    <property type="evidence" value="ECO:0007669"/>
    <property type="project" value="TreeGrafter"/>
</dbReference>
<dbReference type="Gene3D" id="2.10.25.10">
    <property type="entry name" value="Laminin"/>
    <property type="match status" value="3"/>
</dbReference>
<dbReference type="InterPro" id="IPR013111">
    <property type="entry name" value="EGF_extracell"/>
</dbReference>
<evidence type="ECO:0000256" key="2">
    <source>
        <dbReference type="ARBA" id="ARBA00007449"/>
    </source>
</evidence>
<dbReference type="Pfam" id="PF07974">
    <property type="entry name" value="EGF_2"/>
    <property type="match status" value="2"/>
</dbReference>
<keyword evidence="9" id="KW-0472">Membrane</keyword>
<evidence type="ECO:0000256" key="7">
    <source>
        <dbReference type="ARBA" id="ARBA00022989"/>
    </source>
</evidence>
<dbReference type="GO" id="GO:0008305">
    <property type="term" value="C:integrin complex"/>
    <property type="evidence" value="ECO:0007669"/>
    <property type="project" value="TreeGrafter"/>
</dbReference>
<evidence type="ECO:0000259" key="14">
    <source>
        <dbReference type="SMART" id="SM00187"/>
    </source>
</evidence>
<dbReference type="WBParaSite" id="Pan_g851.t2">
    <property type="protein sequence ID" value="Pan_g851.t2"/>
    <property type="gene ID" value="Pan_g851"/>
</dbReference>
<dbReference type="PRINTS" id="PR01186">
    <property type="entry name" value="INTEGRINB"/>
</dbReference>
<dbReference type="PANTHER" id="PTHR10082:SF60">
    <property type="entry name" value="INTEGRIN BETA-PS"/>
    <property type="match status" value="1"/>
</dbReference>
<sequence length="493" mass="52479">MMAPFRHCVLIALTTTLLISSITAENVEEIRKKCQSVEGLKSCGLCVKQHPDCVWCSDTDLKVPRCDHKTAFERTCPSAAANAGASALNIPTQHNFPLDFIHPQSNLKVQIEPQQAFLKLKPGDVLRVEFTYKHLKPAVEVRDFSIQTSDVQSIGLGVKFEIDCKGKTVVGNICHGIKEGDIIKFYANVTLNECKAGGSLAASIGVYGYNMVSALYVTPLCACECEKVQNQRRNDYACNAAGTLVCGQCSCEKGFGGRKCECDLAKYGVSSPEELDNKCKTSPDQVPCNGKGTCECGKCKCNANYKGFQIQGKYCECDSTACPKDTSGRLCSGRGVCDCGQCKCEDGFTGPECGCSSDEAPCRENGKICSDNGKCACGKCACKDGFTGAFCSVAQDSDAKAGQSLNEAEFAEHDDEILPAKVDEEADKPAEKDDDSSSESVEDIEIPPTTADGEAAEEGTAEAATDGAASNSMQTLLSLLVGLLAAKVVLLVL</sequence>
<evidence type="ECO:0000256" key="11">
    <source>
        <dbReference type="ARBA" id="ARBA00023180"/>
    </source>
</evidence>
<evidence type="ECO:0000256" key="1">
    <source>
        <dbReference type="ARBA" id="ARBA00004479"/>
    </source>
</evidence>
<dbReference type="GO" id="GO:0005925">
    <property type="term" value="C:focal adhesion"/>
    <property type="evidence" value="ECO:0007669"/>
    <property type="project" value="TreeGrafter"/>
</dbReference>
<keyword evidence="10" id="KW-1015">Disulfide bond</keyword>
<evidence type="ECO:0000256" key="5">
    <source>
        <dbReference type="ARBA" id="ARBA00022729"/>
    </source>
</evidence>
<keyword evidence="15" id="KW-1185">Reference proteome</keyword>
<dbReference type="GO" id="GO:0033627">
    <property type="term" value="P:cell adhesion mediated by integrin"/>
    <property type="evidence" value="ECO:0007669"/>
    <property type="project" value="TreeGrafter"/>
</dbReference>
<reference evidence="15" key="1">
    <citation type="journal article" date="2013" name="Genetics">
        <title>The draft genome and transcriptome of Panagrellus redivivus are shaped by the harsh demands of a free-living lifestyle.</title>
        <authorList>
            <person name="Srinivasan J."/>
            <person name="Dillman A.R."/>
            <person name="Macchietto M.G."/>
            <person name="Heikkinen L."/>
            <person name="Lakso M."/>
            <person name="Fracchia K.M."/>
            <person name="Antoshechkin I."/>
            <person name="Mortazavi A."/>
            <person name="Wong G."/>
            <person name="Sternberg P.W."/>
        </authorList>
    </citation>
    <scope>NUCLEOTIDE SEQUENCE [LARGE SCALE GENOMIC DNA]</scope>
    <source>
        <strain evidence="15">MT8872</strain>
    </source>
</reference>
<organism evidence="15 16">
    <name type="scientific">Panagrellus redivivus</name>
    <name type="common">Microworm</name>
    <dbReference type="NCBI Taxonomy" id="6233"/>
    <lineage>
        <taxon>Eukaryota</taxon>
        <taxon>Metazoa</taxon>
        <taxon>Ecdysozoa</taxon>
        <taxon>Nematoda</taxon>
        <taxon>Chromadorea</taxon>
        <taxon>Rhabditida</taxon>
        <taxon>Tylenchina</taxon>
        <taxon>Panagrolaimomorpha</taxon>
        <taxon>Panagrolaimoidea</taxon>
        <taxon>Panagrolaimidae</taxon>
        <taxon>Panagrellus</taxon>
    </lineage>
</organism>
<dbReference type="Pfam" id="PF23105">
    <property type="entry name" value="EGF_integrin"/>
    <property type="match status" value="1"/>
</dbReference>
<accession>A0A7E4W9D7</accession>
<dbReference type="SUPFAM" id="SSF57196">
    <property type="entry name" value="EGF/Laminin"/>
    <property type="match status" value="2"/>
</dbReference>
<dbReference type="SUPFAM" id="SSF69179">
    <property type="entry name" value="Integrin domains"/>
    <property type="match status" value="1"/>
</dbReference>
<feature type="domain" description="Integrin beta subunit VWA" evidence="14">
    <location>
        <begin position="42"/>
        <end position="223"/>
    </location>
</feature>
<evidence type="ECO:0000256" key="13">
    <source>
        <dbReference type="SAM" id="SignalP"/>
    </source>
</evidence>
<feature type="compositionally biased region" description="Acidic residues" evidence="12">
    <location>
        <begin position="432"/>
        <end position="445"/>
    </location>
</feature>
<dbReference type="GO" id="GO:0009986">
    <property type="term" value="C:cell surface"/>
    <property type="evidence" value="ECO:0007669"/>
    <property type="project" value="TreeGrafter"/>
</dbReference>
<evidence type="ECO:0000256" key="10">
    <source>
        <dbReference type="ARBA" id="ARBA00023157"/>
    </source>
</evidence>
<evidence type="ECO:0000256" key="4">
    <source>
        <dbReference type="ARBA" id="ARBA00022692"/>
    </source>
</evidence>
<protein>
    <submittedName>
        <fullName evidence="16">INB domain-containing protein</fullName>
    </submittedName>
</protein>
<name>A0A7E4W9D7_PANRE</name>
<dbReference type="InterPro" id="IPR002369">
    <property type="entry name" value="Integrin_bsu_VWA"/>
</dbReference>
<dbReference type="PANTHER" id="PTHR10082">
    <property type="entry name" value="INTEGRIN BETA SUBUNIT"/>
    <property type="match status" value="1"/>
</dbReference>
<dbReference type="PROSITE" id="PS52047">
    <property type="entry name" value="I_EGF_2"/>
    <property type="match status" value="2"/>
</dbReference>
<dbReference type="GO" id="GO:0007229">
    <property type="term" value="P:integrin-mediated signaling pathway"/>
    <property type="evidence" value="ECO:0007669"/>
    <property type="project" value="UniProtKB-KW"/>
</dbReference>
<feature type="chain" id="PRO_5028884331" evidence="13">
    <location>
        <begin position="25"/>
        <end position="493"/>
    </location>
</feature>
<evidence type="ECO:0000256" key="6">
    <source>
        <dbReference type="ARBA" id="ARBA00022737"/>
    </source>
</evidence>
<dbReference type="InterPro" id="IPR057243">
    <property type="entry name" value="Integrin_I-EGF_CS"/>
</dbReference>
<keyword evidence="3" id="KW-0245">EGF-like domain</keyword>